<keyword evidence="1" id="KW-0472">Membrane</keyword>
<comment type="caution">
    <text evidence="3">The sequence shown here is derived from an EMBL/GenBank/DDBJ whole genome shotgun (WGS) entry which is preliminary data.</text>
</comment>
<dbReference type="OrthoDB" id="510914at2"/>
<accession>A0A2A2TL49</accession>
<dbReference type="Pfam" id="PF10646">
    <property type="entry name" value="Germane"/>
    <property type="match status" value="1"/>
</dbReference>
<evidence type="ECO:0000313" key="3">
    <source>
        <dbReference type="EMBL" id="PAX58321.1"/>
    </source>
</evidence>
<dbReference type="Proteomes" id="UP000218238">
    <property type="component" value="Unassembled WGS sequence"/>
</dbReference>
<reference evidence="3 4" key="1">
    <citation type="submission" date="2017-08" db="EMBL/GenBank/DDBJ databases">
        <title>Draft genome sequence of filamentous cyanobacterium Calothrix elsteri CCALA 953.</title>
        <authorList>
            <person name="Gagunashvili A.N."/>
            <person name="Elster J."/>
            <person name="Andresson O.S."/>
        </authorList>
    </citation>
    <scope>NUCLEOTIDE SEQUENCE [LARGE SCALE GENOMIC DNA]</scope>
    <source>
        <strain evidence="3 4">CCALA 953</strain>
    </source>
</reference>
<dbReference type="SMART" id="SM00909">
    <property type="entry name" value="Germane"/>
    <property type="match status" value="1"/>
</dbReference>
<dbReference type="InterPro" id="IPR019606">
    <property type="entry name" value="GerMN"/>
</dbReference>
<keyword evidence="1" id="KW-1133">Transmembrane helix</keyword>
<name>A0A2A2TL49_9CYAN</name>
<organism evidence="3 4">
    <name type="scientific">Brunnivagina elsteri CCALA 953</name>
    <dbReference type="NCBI Taxonomy" id="987040"/>
    <lineage>
        <taxon>Bacteria</taxon>
        <taxon>Bacillati</taxon>
        <taxon>Cyanobacteriota</taxon>
        <taxon>Cyanophyceae</taxon>
        <taxon>Nostocales</taxon>
        <taxon>Calotrichaceae</taxon>
        <taxon>Brunnivagina</taxon>
    </lineage>
</organism>
<evidence type="ECO:0000256" key="1">
    <source>
        <dbReference type="SAM" id="Phobius"/>
    </source>
</evidence>
<evidence type="ECO:0000313" key="4">
    <source>
        <dbReference type="Proteomes" id="UP000218238"/>
    </source>
</evidence>
<proteinExistence type="predicted"/>
<dbReference type="RefSeq" id="WP_095721204.1">
    <property type="nucleotide sequence ID" value="NZ_NTFS01000061.1"/>
</dbReference>
<feature type="domain" description="GerMN" evidence="2">
    <location>
        <begin position="152"/>
        <end position="238"/>
    </location>
</feature>
<gene>
    <name evidence="3" type="ORF">CK510_08010</name>
</gene>
<sequence>MKTKYDTPIQRDILIAYAITFLTIIGGTVWWAWIHLEINPNSKQPTTSQVQILANRNLQPKTSPSVLSPVNPVKVNNVPLAKGTTSANTQVVETVKSTISINTQTEKIQPKTNSIINRIEPQVYWLQLDGQNIRLAPQKITVEEGISPKSALIKAFNHLLNATQNVNLSTTIPAGTKLLSLEVNDSKINVNLSKEFAEGGGSTSMIYRVAQIIYTASSINPNAKIYLLVEGKLLDENYPLGGEGLVLREPITRQQLVEDFSIS</sequence>
<keyword evidence="1" id="KW-0812">Transmembrane</keyword>
<dbReference type="EMBL" id="NTFS01000061">
    <property type="protein sequence ID" value="PAX58321.1"/>
    <property type="molecule type" value="Genomic_DNA"/>
</dbReference>
<dbReference type="AlphaFoldDB" id="A0A2A2TL49"/>
<keyword evidence="4" id="KW-1185">Reference proteome</keyword>
<protein>
    <recommendedName>
        <fullName evidence="2">GerMN domain-containing protein</fullName>
    </recommendedName>
</protein>
<evidence type="ECO:0000259" key="2">
    <source>
        <dbReference type="SMART" id="SM00909"/>
    </source>
</evidence>
<feature type="transmembrane region" description="Helical" evidence="1">
    <location>
        <begin position="12"/>
        <end position="33"/>
    </location>
</feature>